<name>A0A9X7QNQ2_BACCE</name>
<feature type="non-terminal residue" evidence="2">
    <location>
        <position position="153"/>
    </location>
</feature>
<accession>A0A9X7QNQ2</accession>
<keyword evidence="1" id="KW-1133">Transmembrane helix</keyword>
<evidence type="ECO:0000256" key="1">
    <source>
        <dbReference type="SAM" id="Phobius"/>
    </source>
</evidence>
<feature type="transmembrane region" description="Helical" evidence="1">
    <location>
        <begin position="29"/>
        <end position="50"/>
    </location>
</feature>
<dbReference type="Pfam" id="PF09997">
    <property type="entry name" value="DUF2238"/>
    <property type="match status" value="1"/>
</dbReference>
<sequence length="153" mass="18018">MFTWFLEVFPAILVVSSLAITYKYFRFSTMVYIFIWVHMMILLIGGHYTYAEVPLFNWLRDTFHLERNYYDRLGHFIQGFVPALITREVLQRIVKVQQKGWRFFLVLSVCLGFSAFYEILEFIVAMCSGSSAEAFLGTQGDIWDTQWDMLCAC</sequence>
<feature type="transmembrane region" description="Helical" evidence="1">
    <location>
        <begin position="101"/>
        <end position="120"/>
    </location>
</feature>
<dbReference type="Proteomes" id="UP000321735">
    <property type="component" value="Chromosome"/>
</dbReference>
<proteinExistence type="predicted"/>
<organism evidence="2 3">
    <name type="scientific">Bacillus cereus</name>
    <dbReference type="NCBI Taxonomy" id="1396"/>
    <lineage>
        <taxon>Bacteria</taxon>
        <taxon>Bacillati</taxon>
        <taxon>Bacillota</taxon>
        <taxon>Bacilli</taxon>
        <taxon>Bacillales</taxon>
        <taxon>Bacillaceae</taxon>
        <taxon>Bacillus</taxon>
        <taxon>Bacillus cereus group</taxon>
    </lineage>
</organism>
<evidence type="ECO:0000313" key="3">
    <source>
        <dbReference type="Proteomes" id="UP000321735"/>
    </source>
</evidence>
<evidence type="ECO:0000313" key="2">
    <source>
        <dbReference type="EMBL" id="QDZ77829.1"/>
    </source>
</evidence>
<dbReference type="AlphaFoldDB" id="A0A9X7QNQ2"/>
<gene>
    <name evidence="2" type="ORF">D0437_33615</name>
</gene>
<dbReference type="InterPro" id="IPR014509">
    <property type="entry name" value="YjdF-like"/>
</dbReference>
<reference evidence="2 3" key="1">
    <citation type="journal article" date="2019" name="Ecotoxicol. Environ. Saf.">
        <title>Microbial characterization of heavy metal resistant bacterial strains isolated from an electroplating wastewater treatment plant.</title>
        <authorList>
            <person name="Cai X."/>
            <person name="Zheng X."/>
            <person name="Zhang D."/>
            <person name="Iqbal W."/>
            <person name="Liu C."/>
            <person name="Yang B."/>
            <person name="Zhao X."/>
            <person name="Lu X."/>
            <person name="Mao Y."/>
        </authorList>
    </citation>
    <scope>NUCLEOTIDE SEQUENCE [LARGE SCALE GENOMIC DNA]</scope>
    <source>
        <strain evidence="2 3">Co1-1</strain>
    </source>
</reference>
<keyword evidence="1" id="KW-0812">Transmembrane</keyword>
<protein>
    <submittedName>
        <fullName evidence="2">DUF2238 domain-containing protein</fullName>
    </submittedName>
</protein>
<dbReference type="RefSeq" id="WP_208743238.1">
    <property type="nucleotide sequence ID" value="NZ_CP031778.1"/>
</dbReference>
<keyword evidence="1" id="KW-0472">Membrane</keyword>
<dbReference type="EMBL" id="CP031778">
    <property type="protein sequence ID" value="QDZ77829.1"/>
    <property type="molecule type" value="Genomic_DNA"/>
</dbReference>